<dbReference type="EMBL" id="CWQY01000005">
    <property type="protein sequence ID" value="CSC33357.1"/>
    <property type="molecule type" value="Genomic_DNA"/>
</dbReference>
<evidence type="ECO:0000313" key="2">
    <source>
        <dbReference type="Proteomes" id="UP000041770"/>
    </source>
</evidence>
<protein>
    <submittedName>
        <fullName evidence="1">Uncharacterized protein</fullName>
    </submittedName>
</protein>
<name>A0A655ZYM5_VIBCL</name>
<accession>A0A655ZYM5</accession>
<proteinExistence type="predicted"/>
<sequence length="67" mass="7947">MFVHNRNQIITLSIGNRHFSWVAFVFDIRCANHRVVIKIRDDEDNTFIFILQNIGLRLIVNARHDNV</sequence>
<reference evidence="1 2" key="1">
    <citation type="submission" date="2015-07" db="EMBL/GenBank/DDBJ databases">
        <authorList>
            <consortium name="Pathogen Informatics"/>
        </authorList>
    </citation>
    <scope>NUCLEOTIDE SEQUENCE [LARGE SCALE GENOMIC DNA]</scope>
    <source>
        <strain evidence="1 2">A316</strain>
    </source>
</reference>
<gene>
    <name evidence="1" type="ORF">ERS013200_01180</name>
</gene>
<dbReference type="AlphaFoldDB" id="A0A655ZYM5"/>
<evidence type="ECO:0000313" key="1">
    <source>
        <dbReference type="EMBL" id="CSC33357.1"/>
    </source>
</evidence>
<organism evidence="1 2">
    <name type="scientific">Vibrio cholerae</name>
    <dbReference type="NCBI Taxonomy" id="666"/>
    <lineage>
        <taxon>Bacteria</taxon>
        <taxon>Pseudomonadati</taxon>
        <taxon>Pseudomonadota</taxon>
        <taxon>Gammaproteobacteria</taxon>
        <taxon>Vibrionales</taxon>
        <taxon>Vibrionaceae</taxon>
        <taxon>Vibrio</taxon>
    </lineage>
</organism>
<dbReference type="Proteomes" id="UP000041770">
    <property type="component" value="Unassembled WGS sequence"/>
</dbReference>